<comment type="caution">
    <text evidence="1">The sequence shown here is derived from an EMBL/GenBank/DDBJ whole genome shotgun (WGS) entry which is preliminary data.</text>
</comment>
<accession>L9WNZ3</accession>
<keyword evidence="2" id="KW-1185">Reference proteome</keyword>
<protein>
    <submittedName>
        <fullName evidence="1">Uncharacterized protein</fullName>
    </submittedName>
</protein>
<dbReference type="EMBL" id="AOHZ01000084">
    <property type="protein sequence ID" value="ELY50936.1"/>
    <property type="molecule type" value="Genomic_DNA"/>
</dbReference>
<reference evidence="1 2" key="1">
    <citation type="journal article" date="2014" name="PLoS Genet.">
        <title>Phylogenetically driven sequencing of extremely halophilic archaea reveals strategies for static and dynamic osmo-response.</title>
        <authorList>
            <person name="Becker E.A."/>
            <person name="Seitzer P.M."/>
            <person name="Tritt A."/>
            <person name="Larsen D."/>
            <person name="Krusor M."/>
            <person name="Yao A.I."/>
            <person name="Wu D."/>
            <person name="Madern D."/>
            <person name="Eisen J.A."/>
            <person name="Darling A.E."/>
            <person name="Facciotti M.T."/>
        </authorList>
    </citation>
    <scope>NUCLEOTIDE SEQUENCE [LARGE SCALE GENOMIC DNA]</scope>
    <source>
        <strain evidence="1 2">JCM 12255</strain>
    </source>
</reference>
<evidence type="ECO:0000313" key="2">
    <source>
        <dbReference type="Proteomes" id="UP000011602"/>
    </source>
</evidence>
<dbReference type="AlphaFoldDB" id="L9WNZ3"/>
<evidence type="ECO:0000313" key="1">
    <source>
        <dbReference type="EMBL" id="ELY50936.1"/>
    </source>
</evidence>
<organism evidence="1 2">
    <name type="scientific">Natronolimnohabitans innermongolicus JCM 12255</name>
    <dbReference type="NCBI Taxonomy" id="1227499"/>
    <lineage>
        <taxon>Archaea</taxon>
        <taxon>Methanobacteriati</taxon>
        <taxon>Methanobacteriota</taxon>
        <taxon>Stenosarchaea group</taxon>
        <taxon>Halobacteria</taxon>
        <taxon>Halobacteriales</taxon>
        <taxon>Natrialbaceae</taxon>
        <taxon>Natronolimnohabitans</taxon>
    </lineage>
</organism>
<name>L9WNZ3_9EURY</name>
<dbReference type="Proteomes" id="UP000011602">
    <property type="component" value="Unassembled WGS sequence"/>
</dbReference>
<gene>
    <name evidence="1" type="ORF">C493_18161</name>
</gene>
<dbReference type="eggNOG" id="ENOG502N5GB">
    <property type="taxonomic scope" value="Archaea"/>
</dbReference>
<proteinExistence type="predicted"/>
<sequence>MTAVSSSRTPAGRLVDTLLVGDRWRTFCGCSQTAFLEALTAALEEYDFAFDVDEQPPSGTERVLYGSDGDGTRVTITEPLETELTVVPVTADPIARAALSLATRADGRERATANVCLVDVSSIPDERKDELATLMQGVMDRLECEPWDLADHPRFKLAVLQRYKIRRKWRYWSRRDRSVA</sequence>
<dbReference type="STRING" id="1227499.C493_18161"/>